<keyword evidence="3" id="KW-0548">Nucleotidyltransferase</keyword>
<sequence>MRKPCIKKSLYISQDNIGNLIFHLNSKNVCKISINIDFIKKLVLLMDGTYTEKELLEKIRKEGYDISQKSLEYILKMFDERNFLDEYEVFDSCGLSQEELKKYDRQINSFALNGKIRYQDAIKMQSVIKRKKICVIGVGGVGSHSLYGFAAMGIGKITAVDFDKIELSNTSRQMLYWESDIGKYKVDVAKEKMLKINPRVDYEFINKKISSVEDVVSVAKNSDMIYLCADTPRGKIIDIVDEAALLLRVPYYVGSPTNDQILCGPLILPNSDIRYRSLIGNHLIHEDKDIEKIKEKVMTTIIEPFNAIAANIGVMEVIKYFTNYADCKVINKSLLLNLVDMTIELLNYNNISEGE</sequence>
<organism evidence="3 4">
    <name type="scientific">Agathobacter rectalis</name>
    <dbReference type="NCBI Taxonomy" id="39491"/>
    <lineage>
        <taxon>Bacteria</taxon>
        <taxon>Bacillati</taxon>
        <taxon>Bacillota</taxon>
        <taxon>Clostridia</taxon>
        <taxon>Lachnospirales</taxon>
        <taxon>Lachnospiraceae</taxon>
        <taxon>Agathobacter</taxon>
    </lineage>
</organism>
<name>A0AAX0BHI2_9FIRM</name>
<comment type="caution">
    <text evidence="3">The sequence shown here is derived from an EMBL/GenBank/DDBJ whole genome shotgun (WGS) entry which is preliminary data.</text>
</comment>
<protein>
    <submittedName>
        <fullName evidence="3">ThiF family adenylyltransferase</fullName>
    </submittedName>
</protein>
<proteinExistence type="predicted"/>
<keyword evidence="1" id="KW-0472">Membrane</keyword>
<feature type="domain" description="THIF-type NAD/FAD binding fold" evidence="2">
    <location>
        <begin position="103"/>
        <end position="346"/>
    </location>
</feature>
<keyword evidence="1" id="KW-1133">Transmembrane helix</keyword>
<dbReference type="GO" id="GO:0004792">
    <property type="term" value="F:thiosulfate-cyanide sulfurtransferase activity"/>
    <property type="evidence" value="ECO:0007669"/>
    <property type="project" value="TreeGrafter"/>
</dbReference>
<gene>
    <name evidence="3" type="ORF">G4319_12030</name>
</gene>
<dbReference type="InterPro" id="IPR035985">
    <property type="entry name" value="Ubiquitin-activating_enz"/>
</dbReference>
<dbReference type="AlphaFoldDB" id="A0AAX0BHI2"/>
<evidence type="ECO:0000313" key="3">
    <source>
        <dbReference type="EMBL" id="NSC28049.1"/>
    </source>
</evidence>
<feature type="transmembrane region" description="Helical" evidence="1">
    <location>
        <begin position="133"/>
        <end position="154"/>
    </location>
</feature>
<reference evidence="3" key="2">
    <citation type="submission" date="2020-02" db="EMBL/GenBank/DDBJ databases">
        <authorList>
            <person name="Littmann E."/>
            <person name="Sorbara M."/>
        </authorList>
    </citation>
    <scope>NUCLEOTIDE SEQUENCE</scope>
    <source>
        <strain evidence="3">MSK.17.79</strain>
    </source>
</reference>
<accession>A0AAX0BHI2</accession>
<dbReference type="PANTHER" id="PTHR10953">
    <property type="entry name" value="UBIQUITIN-ACTIVATING ENZYME E1"/>
    <property type="match status" value="1"/>
</dbReference>
<keyword evidence="1" id="KW-0812">Transmembrane</keyword>
<dbReference type="InterPro" id="IPR000594">
    <property type="entry name" value="ThiF_NAD_FAD-bd"/>
</dbReference>
<dbReference type="GO" id="GO:0005737">
    <property type="term" value="C:cytoplasm"/>
    <property type="evidence" value="ECO:0007669"/>
    <property type="project" value="TreeGrafter"/>
</dbReference>
<dbReference type="Gene3D" id="3.40.50.720">
    <property type="entry name" value="NAD(P)-binding Rossmann-like Domain"/>
    <property type="match status" value="1"/>
</dbReference>
<reference evidence="3" key="1">
    <citation type="journal article" date="2020" name="Cell Host Microbe">
        <title>Functional and Genomic Variation between Human-Derived Isolates of Lachnospiraceae Reveals Inter- and Intra-Species Diversity.</title>
        <authorList>
            <person name="Sorbara M.T."/>
            <person name="Littmann E.R."/>
            <person name="Fontana E."/>
            <person name="Moody T.U."/>
            <person name="Kohout C.E."/>
            <person name="Gjonbalaj M."/>
            <person name="Eaton V."/>
            <person name="Seok R."/>
            <person name="Leiner I.M."/>
            <person name="Pamer E.G."/>
        </authorList>
    </citation>
    <scope>NUCLEOTIDE SEQUENCE</scope>
    <source>
        <strain evidence="3">MSK.17.79</strain>
    </source>
</reference>
<dbReference type="Pfam" id="PF00899">
    <property type="entry name" value="ThiF"/>
    <property type="match status" value="1"/>
</dbReference>
<dbReference type="InterPro" id="IPR045886">
    <property type="entry name" value="ThiF/MoeB/HesA"/>
</dbReference>
<keyword evidence="3" id="KW-0808">Transferase</keyword>
<dbReference type="Proteomes" id="UP001193670">
    <property type="component" value="Unassembled WGS sequence"/>
</dbReference>
<dbReference type="SUPFAM" id="SSF69572">
    <property type="entry name" value="Activating enzymes of the ubiquitin-like proteins"/>
    <property type="match status" value="1"/>
</dbReference>
<dbReference type="PANTHER" id="PTHR10953:SF102">
    <property type="entry name" value="ADENYLYLTRANSFERASE AND SULFURTRANSFERASE MOCS3"/>
    <property type="match status" value="1"/>
</dbReference>
<dbReference type="EMBL" id="JAAILW010000026">
    <property type="protein sequence ID" value="NSC28049.1"/>
    <property type="molecule type" value="Genomic_DNA"/>
</dbReference>
<evidence type="ECO:0000313" key="4">
    <source>
        <dbReference type="Proteomes" id="UP001193670"/>
    </source>
</evidence>
<evidence type="ECO:0000259" key="2">
    <source>
        <dbReference type="Pfam" id="PF00899"/>
    </source>
</evidence>
<evidence type="ECO:0000256" key="1">
    <source>
        <dbReference type="SAM" id="Phobius"/>
    </source>
</evidence>
<dbReference type="RefSeq" id="WP_173840699.1">
    <property type="nucleotide sequence ID" value="NZ_JAAILW010000026.1"/>
</dbReference>
<dbReference type="GO" id="GO:0008641">
    <property type="term" value="F:ubiquitin-like modifier activating enzyme activity"/>
    <property type="evidence" value="ECO:0007669"/>
    <property type="project" value="InterPro"/>
</dbReference>
<dbReference type="GO" id="GO:0016779">
    <property type="term" value="F:nucleotidyltransferase activity"/>
    <property type="evidence" value="ECO:0007669"/>
    <property type="project" value="UniProtKB-KW"/>
</dbReference>